<keyword evidence="10" id="KW-1185">Reference proteome</keyword>
<keyword evidence="4" id="KW-0479">Metal-binding</keyword>
<keyword evidence="3 8" id="KW-0812">Transmembrane</keyword>
<reference evidence="9 10" key="1">
    <citation type="journal article" date="2017" name="Gigascience">
        <title>Genome sequence of the small brown planthopper, Laodelphax striatellus.</title>
        <authorList>
            <person name="Zhu J."/>
            <person name="Jiang F."/>
            <person name="Wang X."/>
            <person name="Yang P."/>
            <person name="Bao Y."/>
            <person name="Zhao W."/>
            <person name="Wang W."/>
            <person name="Lu H."/>
            <person name="Wang Q."/>
            <person name="Cui N."/>
            <person name="Li J."/>
            <person name="Chen X."/>
            <person name="Luo L."/>
            <person name="Yu J."/>
            <person name="Kang L."/>
            <person name="Cui F."/>
        </authorList>
    </citation>
    <scope>NUCLEOTIDE SEQUENCE [LARGE SCALE GENOMIC DNA]</scope>
    <source>
        <strain evidence="9">Lst14</strain>
    </source>
</reference>
<evidence type="ECO:0000256" key="3">
    <source>
        <dbReference type="ARBA" id="ARBA00022692"/>
    </source>
</evidence>
<dbReference type="CDD" id="cd03499">
    <property type="entry name" value="SQR_TypeC_SdhC"/>
    <property type="match status" value="1"/>
</dbReference>
<dbReference type="PROSITE" id="PS01001">
    <property type="entry name" value="SDH_CYT_2"/>
    <property type="match status" value="1"/>
</dbReference>
<dbReference type="InterPro" id="IPR014314">
    <property type="entry name" value="Succ_DH_cytb556"/>
</dbReference>
<organism evidence="9 10">
    <name type="scientific">Laodelphax striatellus</name>
    <name type="common">Small brown planthopper</name>
    <name type="synonym">Delphax striatella</name>
    <dbReference type="NCBI Taxonomy" id="195883"/>
    <lineage>
        <taxon>Eukaryota</taxon>
        <taxon>Metazoa</taxon>
        <taxon>Ecdysozoa</taxon>
        <taxon>Arthropoda</taxon>
        <taxon>Hexapoda</taxon>
        <taxon>Insecta</taxon>
        <taxon>Pterygota</taxon>
        <taxon>Neoptera</taxon>
        <taxon>Paraneoptera</taxon>
        <taxon>Hemiptera</taxon>
        <taxon>Auchenorrhyncha</taxon>
        <taxon>Fulgoroidea</taxon>
        <taxon>Delphacidae</taxon>
        <taxon>Criomorphinae</taxon>
        <taxon>Laodelphax</taxon>
    </lineage>
</organism>
<dbReference type="FunCoup" id="A0A482XKX1">
    <property type="interactions" value="863"/>
</dbReference>
<dbReference type="PANTHER" id="PTHR10978:SF5">
    <property type="entry name" value="SUCCINATE DEHYDROGENASE CYTOCHROME B560 SUBUNIT, MITOCHONDRIAL"/>
    <property type="match status" value="1"/>
</dbReference>
<feature type="transmembrane region" description="Helical" evidence="8">
    <location>
        <begin position="80"/>
        <end position="99"/>
    </location>
</feature>
<dbReference type="PANTHER" id="PTHR10978">
    <property type="entry name" value="SUCCINATE DEHYDROGENASE CYTOCHROME B560 SUBUNIT"/>
    <property type="match status" value="1"/>
</dbReference>
<feature type="transmembrane region" description="Helical" evidence="8">
    <location>
        <begin position="106"/>
        <end position="127"/>
    </location>
</feature>
<dbReference type="NCBIfam" id="TIGR02970">
    <property type="entry name" value="succ_dehyd_cytB"/>
    <property type="match status" value="1"/>
</dbReference>
<sequence>MLCLRSLSLAGQLCRGSTAAPTTIMSSRFLKMRVVPFEQPHSESYDKKNSRLNRPLSPHLSIYKPQMQTILSVTHRGTGIVAYVYALGLAAGSFCPYSYPEIVNSVAAFGIPAAVIFAFKWGLAFPVTFHTFNGIRHLNWDIGRSLSISGVFNTGYAVLIATVIINTIIAML</sequence>
<dbReference type="PROSITE" id="PS01000">
    <property type="entry name" value="SDH_CYT_1"/>
    <property type="match status" value="1"/>
</dbReference>
<evidence type="ECO:0000256" key="5">
    <source>
        <dbReference type="ARBA" id="ARBA00022989"/>
    </source>
</evidence>
<keyword evidence="7 8" id="KW-0472">Membrane</keyword>
<accession>A0A482XKX1</accession>
<feature type="transmembrane region" description="Helical" evidence="8">
    <location>
        <begin position="147"/>
        <end position="169"/>
    </location>
</feature>
<comment type="subcellular location">
    <subcellularLocation>
        <location evidence="1">Membrane</location>
        <topology evidence="1">Multi-pass membrane protein</topology>
    </subcellularLocation>
</comment>
<dbReference type="OrthoDB" id="588261at2759"/>
<dbReference type="STRING" id="195883.A0A482XKX1"/>
<dbReference type="SUPFAM" id="SSF81343">
    <property type="entry name" value="Fumarate reductase respiratory complex transmembrane subunits"/>
    <property type="match status" value="1"/>
</dbReference>
<protein>
    <submittedName>
        <fullName evidence="9">Uncharacterized protein</fullName>
    </submittedName>
</protein>
<proteinExistence type="predicted"/>
<keyword evidence="6" id="KW-0408">Iron</keyword>
<evidence type="ECO:0000313" key="9">
    <source>
        <dbReference type="EMBL" id="RZF46452.1"/>
    </source>
</evidence>
<evidence type="ECO:0000256" key="1">
    <source>
        <dbReference type="ARBA" id="ARBA00004141"/>
    </source>
</evidence>
<dbReference type="AlphaFoldDB" id="A0A482XKX1"/>
<keyword evidence="2" id="KW-0349">Heme</keyword>
<gene>
    <name evidence="9" type="ORF">LSTR_LSTR012527</name>
</gene>
<evidence type="ECO:0000256" key="2">
    <source>
        <dbReference type="ARBA" id="ARBA00022617"/>
    </source>
</evidence>
<keyword evidence="5 8" id="KW-1133">Transmembrane helix</keyword>
<dbReference type="InterPro" id="IPR034804">
    <property type="entry name" value="SQR/QFR_C/D"/>
</dbReference>
<evidence type="ECO:0000256" key="6">
    <source>
        <dbReference type="ARBA" id="ARBA00023004"/>
    </source>
</evidence>
<dbReference type="EMBL" id="QKKF02006307">
    <property type="protein sequence ID" value="RZF46452.1"/>
    <property type="molecule type" value="Genomic_DNA"/>
</dbReference>
<name>A0A482XKX1_LAOST</name>
<dbReference type="GO" id="GO:0005739">
    <property type="term" value="C:mitochondrion"/>
    <property type="evidence" value="ECO:0007669"/>
    <property type="project" value="GOC"/>
</dbReference>
<dbReference type="InParanoid" id="A0A482XKX1"/>
<dbReference type="InterPro" id="IPR018495">
    <property type="entry name" value="Succ_DH_cyt_bsu_CS"/>
</dbReference>
<dbReference type="GO" id="GO:0016020">
    <property type="term" value="C:membrane"/>
    <property type="evidence" value="ECO:0007669"/>
    <property type="project" value="UniProtKB-SubCell"/>
</dbReference>
<dbReference type="InterPro" id="IPR000701">
    <property type="entry name" value="SuccDH_FuR_B_TM-su"/>
</dbReference>
<dbReference type="SMR" id="A0A482XKX1"/>
<dbReference type="GO" id="GO:0009055">
    <property type="term" value="F:electron transfer activity"/>
    <property type="evidence" value="ECO:0007669"/>
    <property type="project" value="InterPro"/>
</dbReference>
<dbReference type="Gene3D" id="1.20.1300.10">
    <property type="entry name" value="Fumarate reductase/succinate dehydrogenase, transmembrane subunit"/>
    <property type="match status" value="1"/>
</dbReference>
<evidence type="ECO:0000256" key="4">
    <source>
        <dbReference type="ARBA" id="ARBA00022723"/>
    </source>
</evidence>
<evidence type="ECO:0000256" key="8">
    <source>
        <dbReference type="SAM" id="Phobius"/>
    </source>
</evidence>
<comment type="caution">
    <text evidence="9">The sequence shown here is derived from an EMBL/GenBank/DDBJ whole genome shotgun (WGS) entry which is preliminary data.</text>
</comment>
<dbReference type="Proteomes" id="UP000291343">
    <property type="component" value="Unassembled WGS sequence"/>
</dbReference>
<evidence type="ECO:0000313" key="10">
    <source>
        <dbReference type="Proteomes" id="UP000291343"/>
    </source>
</evidence>
<dbReference type="GO" id="GO:0046872">
    <property type="term" value="F:metal ion binding"/>
    <property type="evidence" value="ECO:0007669"/>
    <property type="project" value="UniProtKB-KW"/>
</dbReference>
<dbReference type="GO" id="GO:0006099">
    <property type="term" value="P:tricarboxylic acid cycle"/>
    <property type="evidence" value="ECO:0007669"/>
    <property type="project" value="InterPro"/>
</dbReference>
<evidence type="ECO:0000256" key="7">
    <source>
        <dbReference type="ARBA" id="ARBA00023136"/>
    </source>
</evidence>
<dbReference type="GO" id="GO:0006121">
    <property type="term" value="P:mitochondrial electron transport, succinate to ubiquinone"/>
    <property type="evidence" value="ECO:0007669"/>
    <property type="project" value="TreeGrafter"/>
</dbReference>
<dbReference type="Pfam" id="PF01127">
    <property type="entry name" value="Sdh_cyt"/>
    <property type="match status" value="1"/>
</dbReference>